<dbReference type="OrthoDB" id="2015447at2759"/>
<protein>
    <recommendedName>
        <fullName evidence="6">Prefoldin subunit 1</fullName>
    </recommendedName>
</protein>
<dbReference type="PANTHER" id="PTHR20903">
    <property type="entry name" value="PREFOLDIN SUBUNIT 1-RELATED"/>
    <property type="match status" value="1"/>
</dbReference>
<evidence type="ECO:0000256" key="3">
    <source>
        <dbReference type="SAM" id="Coils"/>
    </source>
</evidence>
<dbReference type="GO" id="GO:0016272">
    <property type="term" value="C:prefoldin complex"/>
    <property type="evidence" value="ECO:0007669"/>
    <property type="project" value="InterPro"/>
</dbReference>
<organism evidence="4 5">
    <name type="scientific">Cronartium quercuum f. sp. fusiforme G11</name>
    <dbReference type="NCBI Taxonomy" id="708437"/>
    <lineage>
        <taxon>Eukaryota</taxon>
        <taxon>Fungi</taxon>
        <taxon>Dikarya</taxon>
        <taxon>Basidiomycota</taxon>
        <taxon>Pucciniomycotina</taxon>
        <taxon>Pucciniomycetes</taxon>
        <taxon>Pucciniales</taxon>
        <taxon>Coleosporiaceae</taxon>
        <taxon>Cronartium</taxon>
    </lineage>
</organism>
<dbReference type="EMBL" id="MU167319">
    <property type="protein sequence ID" value="KAG0143443.1"/>
    <property type="molecule type" value="Genomic_DNA"/>
</dbReference>
<gene>
    <name evidence="4" type="ORF">CROQUDRAFT_661246</name>
</gene>
<dbReference type="InterPro" id="IPR009053">
    <property type="entry name" value="Prefoldin"/>
</dbReference>
<feature type="coiled-coil region" evidence="3">
    <location>
        <begin position="88"/>
        <end position="122"/>
    </location>
</feature>
<dbReference type="Gene3D" id="1.10.287.370">
    <property type="match status" value="1"/>
</dbReference>
<keyword evidence="3" id="KW-0175">Coiled coil</keyword>
<dbReference type="AlphaFoldDB" id="A0A9P6NCK7"/>
<dbReference type="PANTHER" id="PTHR20903:SF0">
    <property type="entry name" value="PREFOLDIN SUBUNIT 1"/>
    <property type="match status" value="1"/>
</dbReference>
<dbReference type="GO" id="GO:0051082">
    <property type="term" value="F:unfolded protein binding"/>
    <property type="evidence" value="ECO:0007669"/>
    <property type="project" value="InterPro"/>
</dbReference>
<evidence type="ECO:0008006" key="6">
    <source>
        <dbReference type="Google" id="ProtNLM"/>
    </source>
</evidence>
<dbReference type="Pfam" id="PF01920">
    <property type="entry name" value="Prefoldin_2"/>
    <property type="match status" value="1"/>
</dbReference>
<name>A0A9P6NCK7_9BASI</name>
<evidence type="ECO:0000313" key="4">
    <source>
        <dbReference type="EMBL" id="KAG0143443.1"/>
    </source>
</evidence>
<dbReference type="InterPro" id="IPR002777">
    <property type="entry name" value="PFD_beta-like"/>
</dbReference>
<keyword evidence="2" id="KW-0143">Chaperone</keyword>
<evidence type="ECO:0000256" key="1">
    <source>
        <dbReference type="ARBA" id="ARBA00008045"/>
    </source>
</evidence>
<evidence type="ECO:0000256" key="2">
    <source>
        <dbReference type="ARBA" id="ARBA00023186"/>
    </source>
</evidence>
<proteinExistence type="inferred from homology"/>
<evidence type="ECO:0000313" key="5">
    <source>
        <dbReference type="Proteomes" id="UP000886653"/>
    </source>
</evidence>
<comment type="similarity">
    <text evidence="1">Belongs to the prefoldin subunit beta family.</text>
</comment>
<dbReference type="SUPFAM" id="SSF46579">
    <property type="entry name" value="Prefoldin"/>
    <property type="match status" value="1"/>
</dbReference>
<dbReference type="GO" id="GO:0005737">
    <property type="term" value="C:cytoplasm"/>
    <property type="evidence" value="ECO:0007669"/>
    <property type="project" value="TreeGrafter"/>
</dbReference>
<dbReference type="Proteomes" id="UP000886653">
    <property type="component" value="Unassembled WGS sequence"/>
</dbReference>
<dbReference type="GO" id="GO:0044183">
    <property type="term" value="F:protein folding chaperone"/>
    <property type="evidence" value="ECO:0007669"/>
    <property type="project" value="TreeGrafter"/>
</dbReference>
<reference evidence="4" key="1">
    <citation type="submission" date="2013-11" db="EMBL/GenBank/DDBJ databases">
        <title>Genome sequence of the fusiform rust pathogen reveals effectors for host alternation and coevolution with pine.</title>
        <authorList>
            <consortium name="DOE Joint Genome Institute"/>
            <person name="Smith K."/>
            <person name="Pendleton A."/>
            <person name="Kubisiak T."/>
            <person name="Anderson C."/>
            <person name="Salamov A."/>
            <person name="Aerts A."/>
            <person name="Riley R."/>
            <person name="Clum A."/>
            <person name="Lindquist E."/>
            <person name="Ence D."/>
            <person name="Campbell M."/>
            <person name="Kronenberg Z."/>
            <person name="Feau N."/>
            <person name="Dhillon B."/>
            <person name="Hamelin R."/>
            <person name="Burleigh J."/>
            <person name="Smith J."/>
            <person name="Yandell M."/>
            <person name="Nelson C."/>
            <person name="Grigoriev I."/>
            <person name="Davis J."/>
        </authorList>
    </citation>
    <scope>NUCLEOTIDE SEQUENCE</scope>
    <source>
        <strain evidence="4">G11</strain>
    </source>
</reference>
<keyword evidence="5" id="KW-1185">Reference proteome</keyword>
<sequence length="129" mass="14799">MPNGQPNDEIHNILGQLQLRSRDVGRELNKNRAEATKKARELKQAALTLSELSRLPTDDSELKVYKPVGKMFMLKPRQSIEAELRMKQKLAQEDETRLQAKIKSLEGEVEANQRALREIMRSMENEASN</sequence>
<accession>A0A9P6NCK7</accession>
<comment type="caution">
    <text evidence="4">The sequence shown here is derived from an EMBL/GenBank/DDBJ whole genome shotgun (WGS) entry which is preliminary data.</text>
</comment>